<comment type="caution">
    <text evidence="1">The sequence shown here is derived from an EMBL/GenBank/DDBJ whole genome shotgun (WGS) entry which is preliminary data.</text>
</comment>
<protein>
    <recommendedName>
        <fullName evidence="3">Winged helix DNA-binding domain-containing protein</fullName>
    </recommendedName>
</protein>
<dbReference type="PANTHER" id="PTHR38479">
    <property type="entry name" value="LMO0824 PROTEIN"/>
    <property type="match status" value="1"/>
</dbReference>
<gene>
    <name evidence="1" type="ORF">NN4_45280</name>
</gene>
<dbReference type="RefSeq" id="WP_186818567.1">
    <property type="nucleotide sequence ID" value="NZ_BJXA01000031.1"/>
</dbReference>
<accession>A0A511MHG0</accession>
<reference evidence="1 2" key="1">
    <citation type="submission" date="2019-07" db="EMBL/GenBank/DDBJ databases">
        <title>Whole genome shotgun sequence of Nocardia ninae NBRC 108245.</title>
        <authorList>
            <person name="Hosoyama A."/>
            <person name="Uohara A."/>
            <person name="Ohji S."/>
            <person name="Ichikawa N."/>
        </authorList>
    </citation>
    <scope>NUCLEOTIDE SEQUENCE [LARGE SCALE GENOMIC DNA]</scope>
    <source>
        <strain evidence="1 2">NBRC 108245</strain>
    </source>
</reference>
<evidence type="ECO:0000313" key="2">
    <source>
        <dbReference type="Proteomes" id="UP000321424"/>
    </source>
</evidence>
<dbReference type="EMBL" id="BJXA01000031">
    <property type="protein sequence ID" value="GEM40009.1"/>
    <property type="molecule type" value="Genomic_DNA"/>
</dbReference>
<dbReference type="Pfam" id="PF06224">
    <property type="entry name" value="AlkZ-like"/>
    <property type="match status" value="1"/>
</dbReference>
<name>A0A511MHG0_9NOCA</name>
<keyword evidence="2" id="KW-1185">Reference proteome</keyword>
<organism evidence="1 2">
    <name type="scientific">Nocardia ninae NBRC 108245</name>
    <dbReference type="NCBI Taxonomy" id="1210091"/>
    <lineage>
        <taxon>Bacteria</taxon>
        <taxon>Bacillati</taxon>
        <taxon>Actinomycetota</taxon>
        <taxon>Actinomycetes</taxon>
        <taxon>Mycobacteriales</taxon>
        <taxon>Nocardiaceae</taxon>
        <taxon>Nocardia</taxon>
    </lineage>
</organism>
<dbReference type="InterPro" id="IPR009351">
    <property type="entry name" value="AlkZ-like"/>
</dbReference>
<proteinExistence type="predicted"/>
<evidence type="ECO:0008006" key="3">
    <source>
        <dbReference type="Google" id="ProtNLM"/>
    </source>
</evidence>
<evidence type="ECO:0000313" key="1">
    <source>
        <dbReference type="EMBL" id="GEM40009.1"/>
    </source>
</evidence>
<dbReference type="Proteomes" id="UP000321424">
    <property type="component" value="Unassembled WGS sequence"/>
</dbReference>
<dbReference type="AlphaFoldDB" id="A0A511MHG0"/>
<sequence>MAAREPLRRTRSDVLSSRALNRALLERQLLLRRTTLSVAAAVEQVLGLNAQDPNLPYLALWNRLADFAIGDLTAAIEDRTLVRSTMMRATQHLMSVPDFRLVRPLLAPLLLRVQRNAFGRRTEGIDLDALVADATALLADGQVLTRPELGRLLAEQRPGADPTALGWTAQYLVPVVHPAPSGTWNVRGATPFAGTEWIGMPSAATEEGRRQLVRRYLAAFGPATAADARAWSGVSGLRAVFEQLRPELRSYTDELGRELFDLPDAPRPDPDVPAPVRLLPEFDATLLAHADRTRIMTKEVRAEVCVGAGVAATVLVDGTVAAIWTRTRIDDSEALTVRPLRPLAATDRAAIEAEAHNLLAFATPAGTHHDVRLLPYRIK</sequence>
<dbReference type="PANTHER" id="PTHR38479:SF2">
    <property type="entry name" value="WINGED HELIX DNA-BINDING DOMAIN-CONTAINING PROTEIN"/>
    <property type="match status" value="1"/>
</dbReference>